<dbReference type="Proteomes" id="UP001293593">
    <property type="component" value="Unassembled WGS sequence"/>
</dbReference>
<evidence type="ECO:0000313" key="9">
    <source>
        <dbReference type="EMBL" id="KAK4284295.1"/>
    </source>
</evidence>
<keyword evidence="5" id="KW-1133">Transmembrane helix</keyword>
<evidence type="ECO:0000256" key="1">
    <source>
        <dbReference type="ARBA" id="ARBA00004167"/>
    </source>
</evidence>
<evidence type="ECO:0000256" key="3">
    <source>
        <dbReference type="ARBA" id="ARBA00022692"/>
    </source>
</evidence>
<evidence type="ECO:0000256" key="2">
    <source>
        <dbReference type="ARBA" id="ARBA00007727"/>
    </source>
</evidence>
<dbReference type="Pfam" id="PF13839">
    <property type="entry name" value="PC-Esterase"/>
    <property type="match status" value="1"/>
</dbReference>
<dbReference type="InterPro" id="IPR029962">
    <property type="entry name" value="TBL"/>
</dbReference>
<evidence type="ECO:0000259" key="7">
    <source>
        <dbReference type="Pfam" id="PF13839"/>
    </source>
</evidence>
<evidence type="ECO:0000259" key="8">
    <source>
        <dbReference type="Pfam" id="PF14416"/>
    </source>
</evidence>
<accession>A0AAE1N6J5</accession>
<feature type="domain" description="Trichome birefringence-like N-terminal" evidence="8">
    <location>
        <begin position="91"/>
        <end position="143"/>
    </location>
</feature>
<dbReference type="GO" id="GO:0016020">
    <property type="term" value="C:membrane"/>
    <property type="evidence" value="ECO:0007669"/>
    <property type="project" value="UniProtKB-SubCell"/>
</dbReference>
<dbReference type="GO" id="GO:0005794">
    <property type="term" value="C:Golgi apparatus"/>
    <property type="evidence" value="ECO:0007669"/>
    <property type="project" value="TreeGrafter"/>
</dbReference>
<feature type="domain" description="Trichome birefringence-like C-terminal" evidence="7">
    <location>
        <begin position="144"/>
        <end position="427"/>
    </location>
</feature>
<evidence type="ECO:0000256" key="5">
    <source>
        <dbReference type="ARBA" id="ARBA00022989"/>
    </source>
</evidence>
<dbReference type="InterPro" id="IPR026057">
    <property type="entry name" value="TBL_C"/>
</dbReference>
<sequence length="434" mass="50480">MMKFNFIELLWGKNSPNRQIIPKVTLLSIFAILLFTVTPLSFPFFGSLKRTVFATEQSSSSLSSSSSAVLFNTNVQNNTAANSILFPSSRNCDIFRGKWVPNPKAPYYTNTSCWAIHEHQNCMKYGRPDTEFMKWRWKPNDCELPIFDPFQFLEIMRNKSMAFVGDSVGRNQMQSLVCLLSRAESPIDASETEDDYFRRWKYRNYNFTVAAFWTTHLVKSKTERNPHDLLHVYVDEADEKWSKKAEHFDYIVINGGHWFDKPMVFYEEQKIIGCYDCFISNITKTSRFFGYSKALKTALKTINSLGNFKGMTILRSYAPSHFENGLWNEGGDCLRRKPFKRSEVRLEGVDLFYKIQMEEIRVAQDEAKKKKKKFRVLDVTQAMLMRPDGHPSKYGHWPNENVTLYNDCVHWCLPGPIDAWSDLLLEMLKMEGGN</sequence>
<comment type="caution">
    <text evidence="9">The sequence shown here is derived from an EMBL/GenBank/DDBJ whole genome shotgun (WGS) entry which is preliminary data.</text>
</comment>
<dbReference type="EMBL" id="JAWXYG010000001">
    <property type="protein sequence ID" value="KAK4284295.1"/>
    <property type="molecule type" value="Genomic_DNA"/>
</dbReference>
<reference evidence="9" key="1">
    <citation type="submission" date="2023-10" db="EMBL/GenBank/DDBJ databases">
        <title>Chromosome-level genome of the transformable northern wattle, Acacia crassicarpa.</title>
        <authorList>
            <person name="Massaro I."/>
            <person name="Sinha N.R."/>
            <person name="Poethig S."/>
            <person name="Leichty A.R."/>
        </authorList>
    </citation>
    <scope>NUCLEOTIDE SEQUENCE</scope>
    <source>
        <strain evidence="9">Acra3RX</strain>
        <tissue evidence="9">Leaf</tissue>
    </source>
</reference>
<gene>
    <name evidence="9" type="ORF">QN277_001149</name>
</gene>
<evidence type="ECO:0000256" key="4">
    <source>
        <dbReference type="ARBA" id="ARBA00022968"/>
    </source>
</evidence>
<keyword evidence="4" id="KW-0735">Signal-anchor</keyword>
<dbReference type="InterPro" id="IPR025846">
    <property type="entry name" value="TBL_N"/>
</dbReference>
<dbReference type="GO" id="GO:0016413">
    <property type="term" value="F:O-acetyltransferase activity"/>
    <property type="evidence" value="ECO:0007669"/>
    <property type="project" value="InterPro"/>
</dbReference>
<dbReference type="PANTHER" id="PTHR32285">
    <property type="entry name" value="PROTEIN TRICHOME BIREFRINGENCE-LIKE 9-RELATED"/>
    <property type="match status" value="1"/>
</dbReference>
<evidence type="ECO:0000256" key="6">
    <source>
        <dbReference type="ARBA" id="ARBA00023136"/>
    </source>
</evidence>
<proteinExistence type="inferred from homology"/>
<evidence type="ECO:0008006" key="11">
    <source>
        <dbReference type="Google" id="ProtNLM"/>
    </source>
</evidence>
<keyword evidence="10" id="KW-1185">Reference proteome</keyword>
<name>A0AAE1N6J5_9FABA</name>
<keyword evidence="6" id="KW-0472">Membrane</keyword>
<organism evidence="9 10">
    <name type="scientific">Acacia crassicarpa</name>
    <name type="common">northern wattle</name>
    <dbReference type="NCBI Taxonomy" id="499986"/>
    <lineage>
        <taxon>Eukaryota</taxon>
        <taxon>Viridiplantae</taxon>
        <taxon>Streptophyta</taxon>
        <taxon>Embryophyta</taxon>
        <taxon>Tracheophyta</taxon>
        <taxon>Spermatophyta</taxon>
        <taxon>Magnoliopsida</taxon>
        <taxon>eudicotyledons</taxon>
        <taxon>Gunneridae</taxon>
        <taxon>Pentapetalae</taxon>
        <taxon>rosids</taxon>
        <taxon>fabids</taxon>
        <taxon>Fabales</taxon>
        <taxon>Fabaceae</taxon>
        <taxon>Caesalpinioideae</taxon>
        <taxon>mimosoid clade</taxon>
        <taxon>Acacieae</taxon>
        <taxon>Acacia</taxon>
    </lineage>
</organism>
<keyword evidence="3" id="KW-0812">Transmembrane</keyword>
<protein>
    <recommendedName>
        <fullName evidence="11">Trichome birefringence-like N-terminal domain-containing protein</fullName>
    </recommendedName>
</protein>
<dbReference type="Pfam" id="PF14416">
    <property type="entry name" value="PMR5N"/>
    <property type="match status" value="1"/>
</dbReference>
<comment type="similarity">
    <text evidence="2">Belongs to the PC-esterase family. TBL subfamily.</text>
</comment>
<comment type="subcellular location">
    <subcellularLocation>
        <location evidence="1">Membrane</location>
        <topology evidence="1">Single-pass membrane protein</topology>
    </subcellularLocation>
</comment>
<dbReference type="AlphaFoldDB" id="A0AAE1N6J5"/>
<dbReference type="PANTHER" id="PTHR32285:SF48">
    <property type="entry name" value="PROTEIN TRICHOME BIREFRINGENCE-LIKE 19"/>
    <property type="match status" value="1"/>
</dbReference>
<evidence type="ECO:0000313" key="10">
    <source>
        <dbReference type="Proteomes" id="UP001293593"/>
    </source>
</evidence>